<gene>
    <name evidence="2" type="ORF">FB381_3093</name>
</gene>
<evidence type="ECO:0000256" key="1">
    <source>
        <dbReference type="SAM" id="Phobius"/>
    </source>
</evidence>
<reference evidence="2 3" key="1">
    <citation type="submission" date="2019-06" db="EMBL/GenBank/DDBJ databases">
        <title>Sequencing the genomes of 1000 actinobacteria strains.</title>
        <authorList>
            <person name="Klenk H.-P."/>
        </authorList>
    </citation>
    <scope>NUCLEOTIDE SEQUENCE [LARGE SCALE GENOMIC DNA]</scope>
    <source>
        <strain evidence="2 3">DSM 25218</strain>
    </source>
</reference>
<sequence length="66" mass="6828">MSASHGNTPAAWIAVAVGLLGFLIGSVAMMLSPISWTIFWVGVAVTVVGGLLFIVLAKLGFNTESH</sequence>
<keyword evidence="1" id="KW-1133">Transmembrane helix</keyword>
<feature type="transmembrane region" description="Helical" evidence="1">
    <location>
        <begin position="38"/>
        <end position="61"/>
    </location>
</feature>
<dbReference type="EMBL" id="VFOV01000001">
    <property type="protein sequence ID" value="TQL69190.1"/>
    <property type="molecule type" value="Genomic_DNA"/>
</dbReference>
<accession>A0A543A9L1</accession>
<keyword evidence="3" id="KW-1185">Reference proteome</keyword>
<keyword evidence="1" id="KW-0812">Transmembrane</keyword>
<evidence type="ECO:0000313" key="2">
    <source>
        <dbReference type="EMBL" id="TQL69190.1"/>
    </source>
</evidence>
<organism evidence="2 3">
    <name type="scientific">Nocardioides albertanoniae</name>
    <dbReference type="NCBI Taxonomy" id="1175486"/>
    <lineage>
        <taxon>Bacteria</taxon>
        <taxon>Bacillati</taxon>
        <taxon>Actinomycetota</taxon>
        <taxon>Actinomycetes</taxon>
        <taxon>Propionibacteriales</taxon>
        <taxon>Nocardioidaceae</taxon>
        <taxon>Nocardioides</taxon>
    </lineage>
</organism>
<dbReference type="RefSeq" id="WP_141781091.1">
    <property type="nucleotide sequence ID" value="NZ_VFOV01000001.1"/>
</dbReference>
<comment type="caution">
    <text evidence="2">The sequence shown here is derived from an EMBL/GenBank/DDBJ whole genome shotgun (WGS) entry which is preliminary data.</text>
</comment>
<dbReference type="OrthoDB" id="3872677at2"/>
<dbReference type="NCBIfam" id="NF041681">
    <property type="entry name" value="HGxxPAAW"/>
    <property type="match status" value="1"/>
</dbReference>
<dbReference type="Proteomes" id="UP000320209">
    <property type="component" value="Unassembled WGS sequence"/>
</dbReference>
<proteinExistence type="predicted"/>
<dbReference type="AlphaFoldDB" id="A0A543A9L1"/>
<feature type="transmembrane region" description="Helical" evidence="1">
    <location>
        <begin position="12"/>
        <end position="32"/>
    </location>
</feature>
<evidence type="ECO:0000313" key="3">
    <source>
        <dbReference type="Proteomes" id="UP000320209"/>
    </source>
</evidence>
<protein>
    <submittedName>
        <fullName evidence="2">Uncharacterized protein</fullName>
    </submittedName>
</protein>
<keyword evidence="1" id="KW-0472">Membrane</keyword>
<name>A0A543A9L1_9ACTN</name>